<keyword evidence="3" id="KW-1185">Reference proteome</keyword>
<organism evidence="2 3">
    <name type="scientific">Neptunicoccus cionae</name>
    <dbReference type="NCBI Taxonomy" id="2035344"/>
    <lineage>
        <taxon>Bacteria</taxon>
        <taxon>Pseudomonadati</taxon>
        <taxon>Pseudomonadota</taxon>
        <taxon>Alphaproteobacteria</taxon>
        <taxon>Rhodobacterales</taxon>
        <taxon>Paracoccaceae</taxon>
        <taxon>Neptunicoccus</taxon>
    </lineage>
</organism>
<dbReference type="AlphaFoldDB" id="A0A916QYW8"/>
<dbReference type="GO" id="GO:0016747">
    <property type="term" value="F:acyltransferase activity, transferring groups other than amino-acyl groups"/>
    <property type="evidence" value="ECO:0007669"/>
    <property type="project" value="InterPro"/>
</dbReference>
<feature type="domain" description="N-acetyltransferase" evidence="1">
    <location>
        <begin position="17"/>
        <end position="180"/>
    </location>
</feature>
<dbReference type="EMBL" id="BMKA01000003">
    <property type="protein sequence ID" value="GGA20925.1"/>
    <property type="molecule type" value="Genomic_DNA"/>
</dbReference>
<dbReference type="PROSITE" id="PS51186">
    <property type="entry name" value="GNAT"/>
    <property type="match status" value="1"/>
</dbReference>
<dbReference type="SUPFAM" id="SSF55729">
    <property type="entry name" value="Acyl-CoA N-acyltransferases (Nat)"/>
    <property type="match status" value="1"/>
</dbReference>
<sequence>MIQSEISGQMVIPAGRFTLRPVRPSDLGLIELYVGDERLARMTRNIPHPLPPGAVSLFLDRVSKADSAEKVWAIDGTNQDAGELLGLMELEQVTEGQSEVSYWIAPQYWNTGLASEALNALVAANPMDDVSMVASIFQDNPASAKVVTNSGFALIGESEVFCLARNGMVNTWDYVLRLKD</sequence>
<reference evidence="2" key="1">
    <citation type="journal article" date="2014" name="Int. J. Syst. Evol. Microbiol.">
        <title>Complete genome sequence of Corynebacterium casei LMG S-19264T (=DSM 44701T), isolated from a smear-ripened cheese.</title>
        <authorList>
            <consortium name="US DOE Joint Genome Institute (JGI-PGF)"/>
            <person name="Walter F."/>
            <person name="Albersmeier A."/>
            <person name="Kalinowski J."/>
            <person name="Ruckert C."/>
        </authorList>
    </citation>
    <scope>NUCLEOTIDE SEQUENCE</scope>
    <source>
        <strain evidence="2">CGMCC 1.15880</strain>
    </source>
</reference>
<dbReference type="Pfam" id="PF13302">
    <property type="entry name" value="Acetyltransf_3"/>
    <property type="match status" value="1"/>
</dbReference>
<comment type="caution">
    <text evidence="2">The sequence shown here is derived from an EMBL/GenBank/DDBJ whole genome shotgun (WGS) entry which is preliminary data.</text>
</comment>
<accession>A0A916QYW8</accession>
<evidence type="ECO:0000259" key="1">
    <source>
        <dbReference type="PROSITE" id="PS51186"/>
    </source>
</evidence>
<reference evidence="2" key="2">
    <citation type="submission" date="2020-09" db="EMBL/GenBank/DDBJ databases">
        <authorList>
            <person name="Sun Q."/>
            <person name="Zhou Y."/>
        </authorList>
    </citation>
    <scope>NUCLEOTIDE SEQUENCE</scope>
    <source>
        <strain evidence="2">CGMCC 1.15880</strain>
    </source>
</reference>
<dbReference type="Gene3D" id="3.40.630.30">
    <property type="match status" value="1"/>
</dbReference>
<proteinExistence type="predicted"/>
<evidence type="ECO:0000313" key="2">
    <source>
        <dbReference type="EMBL" id="GGA20925.1"/>
    </source>
</evidence>
<gene>
    <name evidence="2" type="ORF">GCM10011498_22000</name>
</gene>
<evidence type="ECO:0000313" key="3">
    <source>
        <dbReference type="Proteomes" id="UP000628017"/>
    </source>
</evidence>
<protein>
    <submittedName>
        <fullName evidence="2">N-acetyltransferase</fullName>
    </submittedName>
</protein>
<dbReference type="Proteomes" id="UP000628017">
    <property type="component" value="Unassembled WGS sequence"/>
</dbReference>
<name>A0A916QYW8_9RHOB</name>
<dbReference type="PANTHER" id="PTHR43328">
    <property type="entry name" value="ACETYLTRANSFERASE-RELATED"/>
    <property type="match status" value="1"/>
</dbReference>
<dbReference type="InterPro" id="IPR000182">
    <property type="entry name" value="GNAT_dom"/>
</dbReference>
<dbReference type="InterPro" id="IPR016181">
    <property type="entry name" value="Acyl_CoA_acyltransferase"/>
</dbReference>
<dbReference type="RefSeq" id="WP_188674929.1">
    <property type="nucleotide sequence ID" value="NZ_BMKA01000003.1"/>
</dbReference>
<dbReference type="PANTHER" id="PTHR43328:SF1">
    <property type="entry name" value="N-ACETYLTRANSFERASE DOMAIN-CONTAINING PROTEIN"/>
    <property type="match status" value="1"/>
</dbReference>